<accession>A0A915J9H5</accession>
<reference evidence="3" key="1">
    <citation type="submission" date="2022-11" db="UniProtKB">
        <authorList>
            <consortium name="WormBaseParasite"/>
        </authorList>
    </citation>
    <scope>IDENTIFICATION</scope>
</reference>
<feature type="region of interest" description="Disordered" evidence="1">
    <location>
        <begin position="1"/>
        <end position="25"/>
    </location>
</feature>
<feature type="compositionally biased region" description="Polar residues" evidence="1">
    <location>
        <begin position="10"/>
        <end position="23"/>
    </location>
</feature>
<name>A0A915J9H5_ROMCU</name>
<keyword evidence="2" id="KW-1185">Reference proteome</keyword>
<organism evidence="2 3">
    <name type="scientific">Romanomermis culicivorax</name>
    <name type="common">Nematode worm</name>
    <dbReference type="NCBI Taxonomy" id="13658"/>
    <lineage>
        <taxon>Eukaryota</taxon>
        <taxon>Metazoa</taxon>
        <taxon>Ecdysozoa</taxon>
        <taxon>Nematoda</taxon>
        <taxon>Enoplea</taxon>
        <taxon>Dorylaimia</taxon>
        <taxon>Mermithida</taxon>
        <taxon>Mermithoidea</taxon>
        <taxon>Mermithidae</taxon>
        <taxon>Romanomermis</taxon>
    </lineage>
</organism>
<dbReference type="AlphaFoldDB" id="A0A915J9H5"/>
<evidence type="ECO:0000256" key="1">
    <source>
        <dbReference type="SAM" id="MobiDB-lite"/>
    </source>
</evidence>
<dbReference type="Proteomes" id="UP000887565">
    <property type="component" value="Unplaced"/>
</dbReference>
<dbReference type="WBParaSite" id="nRc.2.0.1.t22409-RA">
    <property type="protein sequence ID" value="nRc.2.0.1.t22409-RA"/>
    <property type="gene ID" value="nRc.2.0.1.g22409"/>
</dbReference>
<sequence length="314" mass="35145">MKPSEKSHRASISNSLTSTTTMSVGGARKSITDKLWEQGRRMSAATMRAGDKLLSKAATGLTDCQKFAQCARLDDVRRLKLICADNQVFESLIAQFSITGQFSDVPFLVYDVDNDLPVFKAILTQHEGFVLQDLTGEFIFNALLCDEAKNFPYPTNAEPPTGYQQRASLQQPETVGKVKNVLGVTTYRIVQAALRDGRRHSRPAAKALDASFYAVVKINDEKEFYVKISAGKPWLYRLAKFFGLAMDSRVFECTRSDHVIGKIRPKLGWHGNNIGYCTTFEQTFNNYTLKAVCLGYSMWAFMKFGPVKFPVTTP</sequence>
<proteinExistence type="predicted"/>
<evidence type="ECO:0000313" key="3">
    <source>
        <dbReference type="WBParaSite" id="nRc.2.0.1.t22409-RA"/>
    </source>
</evidence>
<evidence type="ECO:0000313" key="2">
    <source>
        <dbReference type="Proteomes" id="UP000887565"/>
    </source>
</evidence>
<protein>
    <submittedName>
        <fullName evidence="3">Uncharacterized protein</fullName>
    </submittedName>
</protein>